<feature type="compositionally biased region" description="Low complexity" evidence="2">
    <location>
        <begin position="18"/>
        <end position="29"/>
    </location>
</feature>
<organism evidence="6 7">
    <name type="scientific">Streptosporangium fragile</name>
    <dbReference type="NCBI Taxonomy" id="46186"/>
    <lineage>
        <taxon>Bacteria</taxon>
        <taxon>Bacillati</taxon>
        <taxon>Actinomycetota</taxon>
        <taxon>Actinomycetes</taxon>
        <taxon>Streptosporangiales</taxon>
        <taxon>Streptosporangiaceae</taxon>
        <taxon>Streptosporangium</taxon>
    </lineage>
</organism>
<dbReference type="Gene3D" id="3.40.630.190">
    <property type="entry name" value="LCP protein"/>
    <property type="match status" value="1"/>
</dbReference>
<dbReference type="RefSeq" id="WP_344982095.1">
    <property type="nucleotide sequence ID" value="NZ_BAAAVI010000119.1"/>
</dbReference>
<evidence type="ECO:0000256" key="2">
    <source>
        <dbReference type="SAM" id="MobiDB-lite"/>
    </source>
</evidence>
<protein>
    <recommendedName>
        <fullName evidence="8">LytR family transcriptional regulator</fullName>
    </recommendedName>
</protein>
<feature type="compositionally biased region" description="Pro residues" evidence="2">
    <location>
        <begin position="30"/>
        <end position="46"/>
    </location>
</feature>
<dbReference type="Pfam" id="PF13399">
    <property type="entry name" value="LytR_C"/>
    <property type="match status" value="1"/>
</dbReference>
<reference evidence="6 7" key="1">
    <citation type="journal article" date="2019" name="Int. J. Syst. Evol. Microbiol.">
        <title>The Global Catalogue of Microorganisms (GCM) 10K type strain sequencing project: providing services to taxonomists for standard genome sequencing and annotation.</title>
        <authorList>
            <consortium name="The Broad Institute Genomics Platform"/>
            <consortium name="The Broad Institute Genome Sequencing Center for Infectious Disease"/>
            <person name="Wu L."/>
            <person name="Ma J."/>
        </authorList>
    </citation>
    <scope>NUCLEOTIDE SEQUENCE [LARGE SCALE GENOMIC DNA]</scope>
    <source>
        <strain evidence="6 7">JCM 6242</strain>
    </source>
</reference>
<dbReference type="PANTHER" id="PTHR33392">
    <property type="entry name" value="POLYISOPRENYL-TEICHOIC ACID--PEPTIDOGLYCAN TEICHOIC ACID TRANSFERASE TAGU"/>
    <property type="match status" value="1"/>
</dbReference>
<evidence type="ECO:0000256" key="1">
    <source>
        <dbReference type="ARBA" id="ARBA00006068"/>
    </source>
</evidence>
<dbReference type="InterPro" id="IPR050922">
    <property type="entry name" value="LytR/CpsA/Psr_CW_biosynth"/>
</dbReference>
<comment type="caution">
    <text evidence="6">The sequence shown here is derived from an EMBL/GenBank/DDBJ whole genome shotgun (WGS) entry which is preliminary data.</text>
</comment>
<feature type="domain" description="LytR/CpsA/Psr regulator C-terminal" evidence="5">
    <location>
        <begin position="403"/>
        <end position="519"/>
    </location>
</feature>
<evidence type="ECO:0000313" key="6">
    <source>
        <dbReference type="EMBL" id="GAA2912751.1"/>
    </source>
</evidence>
<keyword evidence="3" id="KW-1133">Transmembrane helix</keyword>
<dbReference type="Pfam" id="PF03816">
    <property type="entry name" value="LytR_cpsA_psr"/>
    <property type="match status" value="1"/>
</dbReference>
<dbReference type="EMBL" id="BAAAVI010000119">
    <property type="protein sequence ID" value="GAA2912751.1"/>
    <property type="molecule type" value="Genomic_DNA"/>
</dbReference>
<feature type="compositionally biased region" description="Basic and acidic residues" evidence="2">
    <location>
        <begin position="47"/>
        <end position="56"/>
    </location>
</feature>
<keyword evidence="3" id="KW-0472">Membrane</keyword>
<dbReference type="Gene3D" id="3.30.70.2390">
    <property type="match status" value="1"/>
</dbReference>
<feature type="region of interest" description="Disordered" evidence="2">
    <location>
        <begin position="475"/>
        <end position="505"/>
    </location>
</feature>
<evidence type="ECO:0000256" key="3">
    <source>
        <dbReference type="SAM" id="Phobius"/>
    </source>
</evidence>
<sequence length="545" mass="58469">MSDRRHVAVRDRRAEPTAPGRRASRRAGGNPPPEVVPPPLEPGTPEEPPRKDDRPRGRAAGRKKKGLGVGAWTSVAVTGLLVLGTLGGYGVYRNTIGNFQGVKIEDKLGNDRPKATGALNVLIVGSDTREGDNLKYGQKMANDGKRTDTIILMHIAPNRDKATFVSFPRDSVVQMPACTSETGQQVAPRTEMINAAYNEGGITCTISTLESLTDIRIDHFVEVDFTGFKNIVDALGGVRICLTKPVDDKKSKLKLAAGWHTLKGETALGYVRLRNYGDGSDIGRIKRQQVFLSQVVKKATSSELLTDPAKLLNFINTAAKSVRMDEELAKDTNTLIEIANSAQALTASGVELITVPWGPHPDNPNRVAWRQPEAGKLFAAIKNDTEVTPAPNPTAKPAVAREQVRLQVLNGTDMFGKAKEVANELAEQGFVVTHIGNARPATGNLPTTTIRYAKKDAAEGPSYADAVAARLSKDKRTPVAGKLRPVSAEKYTPPNAPKPAAGAKAPTGPVIQLVIGSDWPGVRALPKIPDSLKDQVVTSKTNPCQ</sequence>
<evidence type="ECO:0008006" key="8">
    <source>
        <dbReference type="Google" id="ProtNLM"/>
    </source>
</evidence>
<accession>A0ABN3WFQ7</accession>
<comment type="similarity">
    <text evidence="1">Belongs to the LytR/CpsA/Psr (LCP) family.</text>
</comment>
<keyword evidence="3" id="KW-0812">Transmembrane</keyword>
<feature type="domain" description="Cell envelope-related transcriptional attenuator" evidence="4">
    <location>
        <begin position="146"/>
        <end position="300"/>
    </location>
</feature>
<feature type="compositionally biased region" description="Polar residues" evidence="2">
    <location>
        <begin position="536"/>
        <end position="545"/>
    </location>
</feature>
<dbReference type="InterPro" id="IPR004474">
    <property type="entry name" value="LytR_CpsA_psr"/>
</dbReference>
<dbReference type="PANTHER" id="PTHR33392:SF6">
    <property type="entry name" value="POLYISOPRENYL-TEICHOIC ACID--PEPTIDOGLYCAN TEICHOIC ACID TRANSFERASE TAGU"/>
    <property type="match status" value="1"/>
</dbReference>
<evidence type="ECO:0000259" key="5">
    <source>
        <dbReference type="Pfam" id="PF13399"/>
    </source>
</evidence>
<name>A0ABN3WFQ7_9ACTN</name>
<feature type="transmembrane region" description="Helical" evidence="3">
    <location>
        <begin position="66"/>
        <end position="92"/>
    </location>
</feature>
<dbReference type="InterPro" id="IPR027381">
    <property type="entry name" value="LytR/CpsA/Psr_C"/>
</dbReference>
<evidence type="ECO:0000313" key="7">
    <source>
        <dbReference type="Proteomes" id="UP001500831"/>
    </source>
</evidence>
<gene>
    <name evidence="6" type="ORF">GCM10010517_79320</name>
</gene>
<dbReference type="Proteomes" id="UP001500831">
    <property type="component" value="Unassembled WGS sequence"/>
</dbReference>
<evidence type="ECO:0000259" key="4">
    <source>
        <dbReference type="Pfam" id="PF03816"/>
    </source>
</evidence>
<keyword evidence="7" id="KW-1185">Reference proteome</keyword>
<dbReference type="NCBIfam" id="TIGR00350">
    <property type="entry name" value="lytR_cpsA_psr"/>
    <property type="match status" value="1"/>
</dbReference>
<proteinExistence type="inferred from homology"/>
<feature type="region of interest" description="Disordered" evidence="2">
    <location>
        <begin position="526"/>
        <end position="545"/>
    </location>
</feature>
<feature type="compositionally biased region" description="Basic and acidic residues" evidence="2">
    <location>
        <begin position="1"/>
        <end position="15"/>
    </location>
</feature>
<feature type="region of interest" description="Disordered" evidence="2">
    <location>
        <begin position="1"/>
        <end position="65"/>
    </location>
</feature>